<dbReference type="SUPFAM" id="SSF56322">
    <property type="entry name" value="ADC synthase"/>
    <property type="match status" value="1"/>
</dbReference>
<dbReference type="Gene3D" id="3.60.120.10">
    <property type="entry name" value="Anthranilate synthase"/>
    <property type="match status" value="1"/>
</dbReference>
<protein>
    <submittedName>
        <fullName evidence="2">Aminodeoxychorismate synthase component I</fullName>
        <ecNumber evidence="2">2.6.1.85</ecNumber>
    </submittedName>
</protein>
<keyword evidence="2" id="KW-0032">Aminotransferase</keyword>
<dbReference type="Pfam" id="PF00425">
    <property type="entry name" value="Chorismate_bind"/>
    <property type="match status" value="1"/>
</dbReference>
<evidence type="ECO:0000313" key="3">
    <source>
        <dbReference type="Proteomes" id="UP001589693"/>
    </source>
</evidence>
<dbReference type="NCBIfam" id="NF004530">
    <property type="entry name" value="PRK05877.1"/>
    <property type="match status" value="1"/>
</dbReference>
<dbReference type="EC" id="2.6.1.85" evidence="2"/>
<organism evidence="2 3">
    <name type="scientific">Allokutzneria oryzae</name>
    <dbReference type="NCBI Taxonomy" id="1378989"/>
    <lineage>
        <taxon>Bacteria</taxon>
        <taxon>Bacillati</taxon>
        <taxon>Actinomycetota</taxon>
        <taxon>Actinomycetes</taxon>
        <taxon>Pseudonocardiales</taxon>
        <taxon>Pseudonocardiaceae</taxon>
        <taxon>Allokutzneria</taxon>
    </lineage>
</organism>
<dbReference type="EMBL" id="JBHLZU010000020">
    <property type="protein sequence ID" value="MFB9907177.1"/>
    <property type="molecule type" value="Genomic_DNA"/>
</dbReference>
<evidence type="ECO:0000259" key="1">
    <source>
        <dbReference type="Pfam" id="PF00425"/>
    </source>
</evidence>
<dbReference type="PRINTS" id="PR00095">
    <property type="entry name" value="ANTSNTHASEI"/>
</dbReference>
<gene>
    <name evidence="2" type="ORF">ACFFQA_24845</name>
</gene>
<name>A0ABV6A1Z7_9PSEU</name>
<keyword evidence="3" id="KW-1185">Reference proteome</keyword>
<dbReference type="InterPro" id="IPR015890">
    <property type="entry name" value="Chorismate_C"/>
</dbReference>
<proteinExistence type="predicted"/>
<dbReference type="NCBIfam" id="TIGR00553">
    <property type="entry name" value="pabB"/>
    <property type="match status" value="1"/>
</dbReference>
<dbReference type="PANTHER" id="PTHR11236">
    <property type="entry name" value="AMINOBENZOATE/ANTHRANILATE SYNTHASE"/>
    <property type="match status" value="1"/>
</dbReference>
<dbReference type="InterPro" id="IPR005801">
    <property type="entry name" value="ADC_synthase"/>
</dbReference>
<sequence length="439" mass="46728">MRVVAWPLVSDTAPERVFRRLVERSRTRGLAPPAALAGDWFGSRAVIAPTLSAEPVEDAEAFSFPARQPSVAVSSAPADAIGGGWFGYLGYGLTDPGAWDTPRRLPNAVWGWADHVLRQDRRGRWWFEALVPDGQPAPERLAAELVALVDRGEDPAPRPWTAGHLGRPSAERHMDAVRACVAAIGEGEIFQANVCSEFSAEFDGDPAELFATGLARLRPTRSAYLAGGWGAVASFSPELFLSRRGTITRSSPIKGTLPRRTPEHNVNAQLLRQSTKDIAENVMIVDLVRNDLGRVCATGSVTVPELLAVRPAPGVWHLVSTVEGHLPVGVDDGELLAAAFPPGSVTGAPKLRALEIVAELEATPREIYCGAIGLASPAAGMELNVVIRTLEFHDGVLRLGVGGGITADSDPAAEWQECLTKAAPIEALLSTPLPTTAAR</sequence>
<dbReference type="RefSeq" id="WP_377856849.1">
    <property type="nucleotide sequence ID" value="NZ_JBHLZU010000020.1"/>
</dbReference>
<dbReference type="Proteomes" id="UP001589693">
    <property type="component" value="Unassembled WGS sequence"/>
</dbReference>
<dbReference type="InterPro" id="IPR005802">
    <property type="entry name" value="ADC_synth_comp_1"/>
</dbReference>
<dbReference type="InterPro" id="IPR019999">
    <property type="entry name" value="Anth_synth_I-like"/>
</dbReference>
<comment type="caution">
    <text evidence="2">The sequence shown here is derived from an EMBL/GenBank/DDBJ whole genome shotgun (WGS) entry which is preliminary data.</text>
</comment>
<dbReference type="GO" id="GO:0046820">
    <property type="term" value="F:4-amino-4-deoxychorismate synthase activity"/>
    <property type="evidence" value="ECO:0007669"/>
    <property type="project" value="UniProtKB-EC"/>
</dbReference>
<accession>A0ABV6A1Z7</accession>
<evidence type="ECO:0000313" key="2">
    <source>
        <dbReference type="EMBL" id="MFB9907177.1"/>
    </source>
</evidence>
<feature type="domain" description="Chorismate-utilising enzyme C-terminal" evidence="1">
    <location>
        <begin position="170"/>
        <end position="421"/>
    </location>
</feature>
<reference evidence="2 3" key="1">
    <citation type="submission" date="2024-09" db="EMBL/GenBank/DDBJ databases">
        <authorList>
            <person name="Sun Q."/>
            <person name="Mori K."/>
        </authorList>
    </citation>
    <scope>NUCLEOTIDE SEQUENCE [LARGE SCALE GENOMIC DNA]</scope>
    <source>
        <strain evidence="2 3">TBRC 7907</strain>
    </source>
</reference>
<dbReference type="PANTHER" id="PTHR11236:SF50">
    <property type="entry name" value="AMINODEOXYCHORISMATE SYNTHASE COMPONENT 1"/>
    <property type="match status" value="1"/>
</dbReference>
<keyword evidence="2" id="KW-0808">Transferase</keyword>